<protein>
    <submittedName>
        <fullName evidence="2">Uncharacterized protein</fullName>
    </submittedName>
</protein>
<feature type="transmembrane region" description="Helical" evidence="1">
    <location>
        <begin position="12"/>
        <end position="29"/>
    </location>
</feature>
<evidence type="ECO:0000313" key="3">
    <source>
        <dbReference type="Proteomes" id="UP000294498"/>
    </source>
</evidence>
<dbReference type="AlphaFoldDB" id="A0A4V3GKK4"/>
<evidence type="ECO:0000313" key="2">
    <source>
        <dbReference type="EMBL" id="TDW95972.1"/>
    </source>
</evidence>
<gene>
    <name evidence="2" type="ORF">EDB95_3793</name>
</gene>
<keyword evidence="3" id="KW-1185">Reference proteome</keyword>
<dbReference type="Proteomes" id="UP000294498">
    <property type="component" value="Unassembled WGS sequence"/>
</dbReference>
<reference evidence="2 3" key="1">
    <citation type="submission" date="2019-03" db="EMBL/GenBank/DDBJ databases">
        <title>Genomic Encyclopedia of Type Strains, Phase IV (KMG-IV): sequencing the most valuable type-strain genomes for metagenomic binning, comparative biology and taxonomic classification.</title>
        <authorList>
            <person name="Goeker M."/>
        </authorList>
    </citation>
    <scope>NUCLEOTIDE SEQUENCE [LARGE SCALE GENOMIC DNA]</scope>
    <source>
        <strain evidence="2 3">DSM 100059</strain>
    </source>
</reference>
<name>A0A4V3GKK4_9BACT</name>
<dbReference type="EMBL" id="SODV01000002">
    <property type="protein sequence ID" value="TDW95972.1"/>
    <property type="molecule type" value="Genomic_DNA"/>
</dbReference>
<keyword evidence="1" id="KW-0472">Membrane</keyword>
<proteinExistence type="predicted"/>
<comment type="caution">
    <text evidence="2">The sequence shown here is derived from an EMBL/GenBank/DDBJ whole genome shotgun (WGS) entry which is preliminary data.</text>
</comment>
<organism evidence="2 3">
    <name type="scientific">Dinghuibacter silviterrae</name>
    <dbReference type="NCBI Taxonomy" id="1539049"/>
    <lineage>
        <taxon>Bacteria</taxon>
        <taxon>Pseudomonadati</taxon>
        <taxon>Bacteroidota</taxon>
        <taxon>Chitinophagia</taxon>
        <taxon>Chitinophagales</taxon>
        <taxon>Chitinophagaceae</taxon>
        <taxon>Dinghuibacter</taxon>
    </lineage>
</organism>
<sequence>MYLKRLFTYHKGWFAFVALFALAGVIVCIKRGVVLTPFFQYGMYSKVENPQGSYTIPVILVNGRPLQTADYSGRAWDKIVAPLEAFRSGQEGNRQLWTTDISRLLHLRDSTPYVNRSISDGQFLAWYKAYVSRTIHRSVDTLSIQYATYSWENR</sequence>
<keyword evidence="1" id="KW-0812">Transmembrane</keyword>
<dbReference type="RefSeq" id="WP_133995820.1">
    <property type="nucleotide sequence ID" value="NZ_SODV01000002.1"/>
</dbReference>
<evidence type="ECO:0000256" key="1">
    <source>
        <dbReference type="SAM" id="Phobius"/>
    </source>
</evidence>
<accession>A0A4V3GKK4</accession>
<keyword evidence="1" id="KW-1133">Transmembrane helix</keyword>
<dbReference type="OrthoDB" id="680052at2"/>